<proteinExistence type="inferred from homology"/>
<keyword evidence="4 10" id="KW-0732">Signal</keyword>
<evidence type="ECO:0000313" key="15">
    <source>
        <dbReference type="Proteomes" id="UP000182258"/>
    </source>
</evidence>
<evidence type="ECO:0000256" key="3">
    <source>
        <dbReference type="ARBA" id="ARBA00022651"/>
    </source>
</evidence>
<dbReference type="EMBL" id="FOMB01000048">
    <property type="protein sequence ID" value="SFD37835.1"/>
    <property type="molecule type" value="Genomic_DNA"/>
</dbReference>
<feature type="signal peptide" evidence="10">
    <location>
        <begin position="1"/>
        <end position="25"/>
    </location>
</feature>
<keyword evidence="14" id="KW-1185">Reference proteome</keyword>
<dbReference type="InterPro" id="IPR044846">
    <property type="entry name" value="GH10"/>
</dbReference>
<dbReference type="PANTHER" id="PTHR31490:SF88">
    <property type="entry name" value="BETA-XYLANASE"/>
    <property type="match status" value="1"/>
</dbReference>
<dbReference type="EMBL" id="LAPV01000076">
    <property type="protein sequence ID" value="KKC33819.1"/>
    <property type="molecule type" value="Genomic_DNA"/>
</dbReference>
<feature type="domain" description="GH10" evidence="11">
    <location>
        <begin position="23"/>
        <end position="351"/>
    </location>
</feature>
<evidence type="ECO:0000256" key="6">
    <source>
        <dbReference type="ARBA" id="ARBA00023277"/>
    </source>
</evidence>
<evidence type="ECO:0000256" key="1">
    <source>
        <dbReference type="ARBA" id="ARBA00000681"/>
    </source>
</evidence>
<dbReference type="STRING" id="728005.SAMN04488059_1486"/>
<evidence type="ECO:0000313" key="12">
    <source>
        <dbReference type="EMBL" id="KKC33819.1"/>
    </source>
</evidence>
<evidence type="ECO:0000313" key="14">
    <source>
        <dbReference type="Proteomes" id="UP000033519"/>
    </source>
</evidence>
<evidence type="ECO:0000256" key="2">
    <source>
        <dbReference type="ARBA" id="ARBA00007495"/>
    </source>
</evidence>
<dbReference type="GO" id="GO:0045493">
    <property type="term" value="P:xylan catabolic process"/>
    <property type="evidence" value="ECO:0007669"/>
    <property type="project" value="UniProtKB-KW"/>
</dbReference>
<dbReference type="EC" id="3.2.1.8" evidence="9"/>
<evidence type="ECO:0000256" key="5">
    <source>
        <dbReference type="ARBA" id="ARBA00022801"/>
    </source>
</evidence>
<reference evidence="13 15" key="2">
    <citation type="submission" date="2016-10" db="EMBL/GenBank/DDBJ databases">
        <authorList>
            <person name="de Groot N.N."/>
        </authorList>
    </citation>
    <scope>NUCLEOTIDE SEQUENCE [LARGE SCALE GENOMIC DNA]</scope>
    <source>
        <strain evidence="13 15">CGMCC 1.10210</strain>
    </source>
</reference>
<dbReference type="Pfam" id="PF00331">
    <property type="entry name" value="Glyco_hydro_10"/>
    <property type="match status" value="1"/>
</dbReference>
<evidence type="ECO:0000256" key="4">
    <source>
        <dbReference type="ARBA" id="ARBA00022729"/>
    </source>
</evidence>
<dbReference type="InterPro" id="IPR001000">
    <property type="entry name" value="GH10_dom"/>
</dbReference>
<dbReference type="PROSITE" id="PS51760">
    <property type="entry name" value="GH10_2"/>
    <property type="match status" value="1"/>
</dbReference>
<accession>A0A0F5Q162</accession>
<keyword evidence="7 9" id="KW-0326">Glycosidase</keyword>
<dbReference type="Proteomes" id="UP000182258">
    <property type="component" value="Unassembled WGS sequence"/>
</dbReference>
<keyword evidence="8 9" id="KW-0624">Polysaccharide degradation</keyword>
<keyword evidence="6 9" id="KW-0119">Carbohydrate metabolism</keyword>
<protein>
    <recommendedName>
        <fullName evidence="9">Beta-xylanase</fullName>
        <ecNumber evidence="9">3.2.1.8</ecNumber>
    </recommendedName>
</protein>
<dbReference type="RefSeq" id="WP_046170222.1">
    <property type="nucleotide sequence ID" value="NZ_FOMB01000048.1"/>
</dbReference>
<evidence type="ECO:0000256" key="9">
    <source>
        <dbReference type="RuleBase" id="RU361174"/>
    </source>
</evidence>
<evidence type="ECO:0000259" key="11">
    <source>
        <dbReference type="PROSITE" id="PS51760"/>
    </source>
</evidence>
<feature type="chain" id="PRO_5010418823" description="Beta-xylanase" evidence="10">
    <location>
        <begin position="26"/>
        <end position="356"/>
    </location>
</feature>
<evidence type="ECO:0000313" key="13">
    <source>
        <dbReference type="EMBL" id="SFD37835.1"/>
    </source>
</evidence>
<evidence type="ECO:0000256" key="7">
    <source>
        <dbReference type="ARBA" id="ARBA00023295"/>
    </source>
</evidence>
<keyword evidence="3 13" id="KW-0858">Xylan degradation</keyword>
<evidence type="ECO:0000256" key="10">
    <source>
        <dbReference type="SAM" id="SignalP"/>
    </source>
</evidence>
<evidence type="ECO:0000256" key="8">
    <source>
        <dbReference type="ARBA" id="ARBA00023326"/>
    </source>
</evidence>
<name>A0A0F5Q162_9HYPH</name>
<reference evidence="12 14" key="1">
    <citation type="submission" date="2015-03" db="EMBL/GenBank/DDBJ databases">
        <authorList>
            <person name="Lepp D."/>
            <person name="Hassan Y.I."/>
            <person name="Li X.-Z."/>
            <person name="Zhou T."/>
        </authorList>
    </citation>
    <scope>NUCLEOTIDE SEQUENCE [LARGE SCALE GENOMIC DNA]</scope>
    <source>
        <strain evidence="12 14">Cr7-05</strain>
    </source>
</reference>
<dbReference type="SMART" id="SM00633">
    <property type="entry name" value="Glyco_10"/>
    <property type="match status" value="1"/>
</dbReference>
<dbReference type="InterPro" id="IPR017853">
    <property type="entry name" value="GH"/>
</dbReference>
<sequence>MRRREFVVGALSTGALVTTLPAASATPFAADALSGAVPYGAAIRIDELADILYSEAVRTYCKVIVAEGAMKWSDLQAVRGSFTFEPTDTLLAFAQDNDIELRGHTLAWYAALPEWAERISSAEEARTELVHHIDTVVGRYKGRIRSWDVVNEAIAEDPTPDAPYRDSVWLRHLGPDYIELALRTASEADSSAQLVLNDYEFEQPTDQARAKRKAFLDMVRGLKSRNVPLHAIGLQGHLRGESAVDSPGISSFVAELSALGLGILVTELDVIDDQLPGPIEERDKLIAARAREFLSAIGSVVRPEIVVTWGVSDQHTWVPIWFSRQDGLPNRPLPLDENYQPKELMRVIQDFTQSFA</sequence>
<dbReference type="PANTHER" id="PTHR31490">
    <property type="entry name" value="GLYCOSYL HYDROLASE"/>
    <property type="match status" value="1"/>
</dbReference>
<organism evidence="13 15">
    <name type="scientific">Devosia psychrophila</name>
    <dbReference type="NCBI Taxonomy" id="728005"/>
    <lineage>
        <taxon>Bacteria</taxon>
        <taxon>Pseudomonadati</taxon>
        <taxon>Pseudomonadota</taxon>
        <taxon>Alphaproteobacteria</taxon>
        <taxon>Hyphomicrobiales</taxon>
        <taxon>Devosiaceae</taxon>
        <taxon>Devosia</taxon>
    </lineage>
</organism>
<dbReference type="GO" id="GO:0031176">
    <property type="term" value="F:endo-1,4-beta-xylanase activity"/>
    <property type="evidence" value="ECO:0007669"/>
    <property type="project" value="UniProtKB-EC"/>
</dbReference>
<comment type="similarity">
    <text evidence="2 9">Belongs to the glycosyl hydrolase 10 (cellulase F) family.</text>
</comment>
<dbReference type="Gene3D" id="3.20.20.80">
    <property type="entry name" value="Glycosidases"/>
    <property type="match status" value="1"/>
</dbReference>
<dbReference type="PATRIC" id="fig|728005.3.peg.3788"/>
<dbReference type="Proteomes" id="UP000033519">
    <property type="component" value="Unassembled WGS sequence"/>
</dbReference>
<dbReference type="AlphaFoldDB" id="A0A0F5Q162"/>
<dbReference type="OrthoDB" id="9815836at2"/>
<dbReference type="PRINTS" id="PR00134">
    <property type="entry name" value="GLHYDRLASE10"/>
</dbReference>
<keyword evidence="5 9" id="KW-0378">Hydrolase</keyword>
<dbReference type="SUPFAM" id="SSF51445">
    <property type="entry name" value="(Trans)glycosidases"/>
    <property type="match status" value="1"/>
</dbReference>
<gene>
    <name evidence="13" type="ORF">SAMN04488059_1486</name>
    <name evidence="12" type="ORF">WH91_06725</name>
</gene>
<comment type="catalytic activity">
    <reaction evidence="1 9">
        <text>Endohydrolysis of (1-&gt;4)-beta-D-xylosidic linkages in xylans.</text>
        <dbReference type="EC" id="3.2.1.8"/>
    </reaction>
</comment>